<evidence type="ECO:0000256" key="4">
    <source>
        <dbReference type="ARBA" id="ARBA00022989"/>
    </source>
</evidence>
<feature type="transmembrane region" description="Helical" evidence="6">
    <location>
        <begin position="141"/>
        <end position="160"/>
    </location>
</feature>
<dbReference type="Pfam" id="PF01490">
    <property type="entry name" value="Aa_trans"/>
    <property type="match status" value="1"/>
</dbReference>
<dbReference type="OrthoDB" id="655540at2759"/>
<feature type="transmembrane region" description="Helical" evidence="6">
    <location>
        <begin position="55"/>
        <end position="77"/>
    </location>
</feature>
<dbReference type="FunFam" id="1.20.1740.10:FF:000052">
    <property type="entry name" value="Lysine histidine transporter-like 3"/>
    <property type="match status" value="1"/>
</dbReference>
<keyword evidence="9" id="KW-1185">Reference proteome</keyword>
<dbReference type="EMBL" id="AZBU02000003">
    <property type="protein sequence ID" value="TKR87053.1"/>
    <property type="molecule type" value="Genomic_DNA"/>
</dbReference>
<feature type="transmembrane region" description="Helical" evidence="6">
    <location>
        <begin position="322"/>
        <end position="340"/>
    </location>
</feature>
<dbReference type="Proteomes" id="UP000298663">
    <property type="component" value="Unassembled WGS sequence"/>
</dbReference>
<keyword evidence="2" id="KW-0813">Transport</keyword>
<sequence length="518" mass="57509">MFDHLGNDVDLKLNGGIAPPAYKKSSISSSEESPNHSTTIINENGQIENLRGLHWFITGLFVVGDMAGGGLVALPTAMIQSNFWVGLIITSVMTVVATYSAYCLGRNWVIMQNMWPEYRDHCRKPYAEMGYRALGPKMKTIVSVCIDITQFGIAVVYLLLASKNIHDSIKAFSNGFELNFCYVILIVATCLLPITFLKSPQDFWWAVVLAMVTTTVAVILVVLGSAIDYGTCHPYHHMPNLGPTNYFVAMGTFLFSYGGHSAFPTIQHDMRKPYEFTKSALMAFAIMEVMYIPVCVIGYLTYGDSLRDSIINSIQTVWIQQAINLLITIHCILTLTIVFNPINQEVEEIFKVPQHFGVKRVIVRTSMMVAVVFVAESLPTFGPLLNLMGGSTVTLTSIVFPCLFYMCIVVAEKKAEYCKKGESLVPTLREVIEKTPRITLIACVAAMIFGLLGGAAATYSAIRELATTQFTPPCYVTPFIHHDNSNIEKGHTSCCGQWSNITWHSNQDSCSPYKSYYE</sequence>
<evidence type="ECO:0000256" key="2">
    <source>
        <dbReference type="ARBA" id="ARBA00022448"/>
    </source>
</evidence>
<evidence type="ECO:0000259" key="7">
    <source>
        <dbReference type="Pfam" id="PF01490"/>
    </source>
</evidence>
<evidence type="ECO:0000256" key="5">
    <source>
        <dbReference type="ARBA" id="ARBA00023136"/>
    </source>
</evidence>
<feature type="transmembrane region" description="Helical" evidence="6">
    <location>
        <begin position="387"/>
        <end position="411"/>
    </location>
</feature>
<feature type="transmembrane region" description="Helical" evidence="6">
    <location>
        <begin position="247"/>
        <end position="267"/>
    </location>
</feature>
<dbReference type="PANTHER" id="PTHR48017">
    <property type="entry name" value="OS05G0424000 PROTEIN-RELATED"/>
    <property type="match status" value="1"/>
</dbReference>
<evidence type="ECO:0000313" key="8">
    <source>
        <dbReference type="EMBL" id="TKR87053.1"/>
    </source>
</evidence>
<evidence type="ECO:0000256" key="6">
    <source>
        <dbReference type="SAM" id="Phobius"/>
    </source>
</evidence>
<comment type="subcellular location">
    <subcellularLocation>
        <location evidence="1">Membrane</location>
    </subcellularLocation>
</comment>
<proteinExistence type="predicted"/>
<gene>
    <name evidence="8" type="ORF">L596_011525</name>
</gene>
<comment type="caution">
    <text evidence="8">The sequence shown here is derived from an EMBL/GenBank/DDBJ whole genome shotgun (WGS) entry which is preliminary data.</text>
</comment>
<organism evidence="8 9">
    <name type="scientific">Steinernema carpocapsae</name>
    <name type="common">Entomopathogenic nematode</name>
    <dbReference type="NCBI Taxonomy" id="34508"/>
    <lineage>
        <taxon>Eukaryota</taxon>
        <taxon>Metazoa</taxon>
        <taxon>Ecdysozoa</taxon>
        <taxon>Nematoda</taxon>
        <taxon>Chromadorea</taxon>
        <taxon>Rhabditida</taxon>
        <taxon>Tylenchina</taxon>
        <taxon>Panagrolaimomorpha</taxon>
        <taxon>Strongyloidoidea</taxon>
        <taxon>Steinernematidae</taxon>
        <taxon>Steinernema</taxon>
    </lineage>
</organism>
<feature type="transmembrane region" description="Helical" evidence="6">
    <location>
        <begin position="204"/>
        <end position="227"/>
    </location>
</feature>
<feature type="transmembrane region" description="Helical" evidence="6">
    <location>
        <begin position="438"/>
        <end position="462"/>
    </location>
</feature>
<protein>
    <recommendedName>
        <fullName evidence="7">Amino acid transporter transmembrane domain-containing protein</fullName>
    </recommendedName>
</protein>
<feature type="transmembrane region" description="Helical" evidence="6">
    <location>
        <begin position="180"/>
        <end position="197"/>
    </location>
</feature>
<feature type="transmembrane region" description="Helical" evidence="6">
    <location>
        <begin position="83"/>
        <end position="104"/>
    </location>
</feature>
<dbReference type="InterPro" id="IPR013057">
    <property type="entry name" value="AA_transpt_TM"/>
</dbReference>
<keyword evidence="4 6" id="KW-1133">Transmembrane helix</keyword>
<dbReference type="Gene3D" id="1.20.1740.10">
    <property type="entry name" value="Amino acid/polyamine transporter I"/>
    <property type="match status" value="1"/>
</dbReference>
<dbReference type="GO" id="GO:0016020">
    <property type="term" value="C:membrane"/>
    <property type="evidence" value="ECO:0007669"/>
    <property type="project" value="UniProtKB-SubCell"/>
</dbReference>
<keyword evidence="5 6" id="KW-0472">Membrane</keyword>
<name>A0A4U5NV38_STECR</name>
<evidence type="ECO:0000256" key="1">
    <source>
        <dbReference type="ARBA" id="ARBA00004370"/>
    </source>
</evidence>
<reference evidence="8 9" key="2">
    <citation type="journal article" date="2019" name="G3 (Bethesda)">
        <title>Hybrid Assembly of the Genome of the Entomopathogenic Nematode Steinernema carpocapsae Identifies the X-Chromosome.</title>
        <authorList>
            <person name="Serra L."/>
            <person name="Macchietto M."/>
            <person name="Macias-Munoz A."/>
            <person name="McGill C.J."/>
            <person name="Rodriguez I.M."/>
            <person name="Rodriguez B."/>
            <person name="Murad R."/>
            <person name="Mortazavi A."/>
        </authorList>
    </citation>
    <scope>NUCLEOTIDE SEQUENCE [LARGE SCALE GENOMIC DNA]</scope>
    <source>
        <strain evidence="8 9">ALL</strain>
    </source>
</reference>
<accession>A0A4U5NV38</accession>
<keyword evidence="3 6" id="KW-0812">Transmembrane</keyword>
<feature type="transmembrane region" description="Helical" evidence="6">
    <location>
        <begin position="361"/>
        <end position="381"/>
    </location>
</feature>
<feature type="transmembrane region" description="Helical" evidence="6">
    <location>
        <begin position="279"/>
        <end position="302"/>
    </location>
</feature>
<feature type="domain" description="Amino acid transporter transmembrane" evidence="7">
    <location>
        <begin position="54"/>
        <end position="414"/>
    </location>
</feature>
<evidence type="ECO:0000256" key="3">
    <source>
        <dbReference type="ARBA" id="ARBA00022692"/>
    </source>
</evidence>
<evidence type="ECO:0000313" key="9">
    <source>
        <dbReference type="Proteomes" id="UP000298663"/>
    </source>
</evidence>
<reference evidence="8 9" key="1">
    <citation type="journal article" date="2015" name="Genome Biol.">
        <title>Comparative genomics of Steinernema reveals deeply conserved gene regulatory networks.</title>
        <authorList>
            <person name="Dillman A.R."/>
            <person name="Macchietto M."/>
            <person name="Porter C.F."/>
            <person name="Rogers A."/>
            <person name="Williams B."/>
            <person name="Antoshechkin I."/>
            <person name="Lee M.M."/>
            <person name="Goodwin Z."/>
            <person name="Lu X."/>
            <person name="Lewis E.E."/>
            <person name="Goodrich-Blair H."/>
            <person name="Stock S.P."/>
            <person name="Adams B.J."/>
            <person name="Sternberg P.W."/>
            <person name="Mortazavi A."/>
        </authorList>
    </citation>
    <scope>NUCLEOTIDE SEQUENCE [LARGE SCALE GENOMIC DNA]</scope>
    <source>
        <strain evidence="8 9">ALL</strain>
    </source>
</reference>
<dbReference type="AlphaFoldDB" id="A0A4U5NV38"/>